<evidence type="ECO:0000259" key="4">
    <source>
        <dbReference type="Pfam" id="PF00291"/>
    </source>
</evidence>
<dbReference type="InterPro" id="IPR050214">
    <property type="entry name" value="Cys_Synth/Cystath_Beta-Synth"/>
</dbReference>
<evidence type="ECO:0000313" key="6">
    <source>
        <dbReference type="Proteomes" id="UP000185669"/>
    </source>
</evidence>
<evidence type="ECO:0000256" key="2">
    <source>
        <dbReference type="ARBA" id="ARBA00022898"/>
    </source>
</evidence>
<dbReference type="Pfam" id="PF00291">
    <property type="entry name" value="PALP"/>
    <property type="match status" value="1"/>
</dbReference>
<dbReference type="SUPFAM" id="SSF53686">
    <property type="entry name" value="Tryptophan synthase beta subunit-like PLP-dependent enzymes"/>
    <property type="match status" value="1"/>
</dbReference>
<evidence type="ECO:0000256" key="3">
    <source>
        <dbReference type="SAM" id="Coils"/>
    </source>
</evidence>
<keyword evidence="2" id="KW-0663">Pyridoxal phosphate</keyword>
<evidence type="ECO:0000256" key="1">
    <source>
        <dbReference type="ARBA" id="ARBA00001933"/>
    </source>
</evidence>
<dbReference type="OrthoDB" id="9767775at2"/>
<dbReference type="GO" id="GO:1901605">
    <property type="term" value="P:alpha-amino acid metabolic process"/>
    <property type="evidence" value="ECO:0007669"/>
    <property type="project" value="UniProtKB-ARBA"/>
</dbReference>
<dbReference type="AlphaFoldDB" id="A0A1N7AGS3"/>
<dbReference type="EMBL" id="FTNC01000023">
    <property type="protein sequence ID" value="SIR38204.1"/>
    <property type="molecule type" value="Genomic_DNA"/>
</dbReference>
<reference evidence="6" key="1">
    <citation type="submission" date="2017-01" db="EMBL/GenBank/DDBJ databases">
        <authorList>
            <person name="Varghese N."/>
            <person name="Submissions S."/>
        </authorList>
    </citation>
    <scope>NUCLEOTIDE SEQUENCE [LARGE SCALE GENOMIC DNA]</scope>
    <source>
        <strain evidence="6">ATCC 700103</strain>
    </source>
</reference>
<proteinExistence type="predicted"/>
<gene>
    <name evidence="5" type="ORF">SAMN05421834_12320</name>
</gene>
<evidence type="ECO:0000313" key="5">
    <source>
        <dbReference type="EMBL" id="SIR38204.1"/>
    </source>
</evidence>
<dbReference type="Gene3D" id="3.40.50.1100">
    <property type="match status" value="2"/>
</dbReference>
<feature type="domain" description="Tryptophan synthase beta chain-like PALP" evidence="4">
    <location>
        <begin position="102"/>
        <end position="330"/>
    </location>
</feature>
<dbReference type="STRING" id="56779.SAMN05421834_12320"/>
<sequence length="490" mass="56148">MINLEVNEKQLEKAIERAREKNIILPTFEQMKNPELIPAKIKEKLKDIGLWDVNSYNLFRISWKNEPKKDGGLYDGVNYIEFPSELTGVDARIFAVVGKWFPTGAHKVGATYGCLAPQLVTGQFDPTSSHAVWPSTGNYCRGGAYNSQLLACDSIAILPEGMSKERFDWLQKVAGEVIPTPGTESNVKEIFDKVWELRETRDNITVFNQFEEFGNHLWHYEVTGSAMEEVIRDEMRDNDNYFGFFATSGSAGTLGAGDHLKDQFPQSKIAVGEALQCPTILSNGFGAHRIEGIGDKHIPWIHNVKNTDMAIAIDDERTMSLLRLFNETAGREYLIEQGVSEDFVEKLELLGISGIANLVGAIKMAKFYELDQNQMLMTVLTDSLELYTSRLEEMREERGEYTREDAIKDYHRYLRGINTEYTLEMGLEERRRVHNLKYYTWIEQQGRDSEELNAQWYDYDNYWGGIHSQAEEIDKLIEEFNHKTGLLEEL</sequence>
<feature type="coiled-coil region" evidence="3">
    <location>
        <begin position="377"/>
        <end position="404"/>
    </location>
</feature>
<name>A0A1N7AGS3_9FIRM</name>
<dbReference type="InterPro" id="IPR001926">
    <property type="entry name" value="TrpB-like_PALP"/>
</dbReference>
<dbReference type="Proteomes" id="UP000185669">
    <property type="component" value="Unassembled WGS sequence"/>
</dbReference>
<dbReference type="PANTHER" id="PTHR10314">
    <property type="entry name" value="CYSTATHIONINE BETA-SYNTHASE"/>
    <property type="match status" value="1"/>
</dbReference>
<dbReference type="InterPro" id="IPR036052">
    <property type="entry name" value="TrpB-like_PALP_sf"/>
</dbReference>
<organism evidence="5 6">
    <name type="scientific">Halanaerobium kushneri</name>
    <dbReference type="NCBI Taxonomy" id="56779"/>
    <lineage>
        <taxon>Bacteria</taxon>
        <taxon>Bacillati</taxon>
        <taxon>Bacillota</taxon>
        <taxon>Clostridia</taxon>
        <taxon>Halanaerobiales</taxon>
        <taxon>Halanaerobiaceae</taxon>
        <taxon>Halanaerobium</taxon>
    </lineage>
</organism>
<keyword evidence="3" id="KW-0175">Coiled coil</keyword>
<accession>A0A1N7AGS3</accession>
<dbReference type="RefSeq" id="WP_076545785.1">
    <property type="nucleotide sequence ID" value="NZ_FTNC01000023.1"/>
</dbReference>
<comment type="cofactor">
    <cofactor evidence="1">
        <name>pyridoxal 5'-phosphate</name>
        <dbReference type="ChEBI" id="CHEBI:597326"/>
    </cofactor>
</comment>
<keyword evidence="6" id="KW-1185">Reference proteome</keyword>
<protein>
    <submittedName>
        <fullName evidence="5">Cysteine synthase</fullName>
    </submittedName>
</protein>